<organism evidence="1">
    <name type="scientific">Eutreptiella gymnastica</name>
    <dbReference type="NCBI Taxonomy" id="73025"/>
    <lineage>
        <taxon>Eukaryota</taxon>
        <taxon>Discoba</taxon>
        <taxon>Euglenozoa</taxon>
        <taxon>Euglenida</taxon>
        <taxon>Spirocuta</taxon>
        <taxon>Euglenophyceae</taxon>
        <taxon>Eutreptiales</taxon>
        <taxon>Eutreptiaceae</taxon>
        <taxon>Eutreptiella</taxon>
    </lineage>
</organism>
<reference evidence="1" key="1">
    <citation type="submission" date="2021-01" db="EMBL/GenBank/DDBJ databases">
        <authorList>
            <person name="Corre E."/>
            <person name="Pelletier E."/>
            <person name="Niang G."/>
            <person name="Scheremetjew M."/>
            <person name="Finn R."/>
            <person name="Kale V."/>
            <person name="Holt S."/>
            <person name="Cochrane G."/>
            <person name="Meng A."/>
            <person name="Brown T."/>
            <person name="Cohen L."/>
        </authorList>
    </citation>
    <scope>NUCLEOTIDE SEQUENCE</scope>
    <source>
        <strain evidence="1">CCMP1594</strain>
    </source>
</reference>
<sequence length="103" mass="11604">MFIGKWHGLLARAQNFAWENPATFLNGMISPCIAPRPLRTHVSLQILLVGDAKDVKPQHCEQGSGFLSRGAMKRRACTMLVKAWGFRCRASARRKCELSVHRL</sequence>
<dbReference type="EMBL" id="HBJA01142635">
    <property type="protein sequence ID" value="CAE0837817.1"/>
    <property type="molecule type" value="Transcribed_RNA"/>
</dbReference>
<accession>A0A7S4GI57</accession>
<name>A0A7S4GI57_9EUGL</name>
<evidence type="ECO:0000313" key="1">
    <source>
        <dbReference type="EMBL" id="CAE0837817.1"/>
    </source>
</evidence>
<dbReference type="AlphaFoldDB" id="A0A7S4GI57"/>
<gene>
    <name evidence="1" type="ORF">EGYM00163_LOCUS49189</name>
</gene>
<proteinExistence type="predicted"/>
<protein>
    <submittedName>
        <fullName evidence="1">Uncharacterized protein</fullName>
    </submittedName>
</protein>